<dbReference type="SUPFAM" id="SSF56935">
    <property type="entry name" value="Porins"/>
    <property type="match status" value="1"/>
</dbReference>
<dbReference type="InterPro" id="IPR039426">
    <property type="entry name" value="TonB-dep_rcpt-like"/>
</dbReference>
<dbReference type="PANTHER" id="PTHR30069:SF29">
    <property type="entry name" value="HEMOGLOBIN AND HEMOGLOBIN-HAPTOGLOBIN-BINDING PROTEIN 1-RELATED"/>
    <property type="match status" value="1"/>
</dbReference>
<evidence type="ECO:0000256" key="4">
    <source>
        <dbReference type="ARBA" id="ARBA00022692"/>
    </source>
</evidence>
<dbReference type="Pfam" id="PF13715">
    <property type="entry name" value="CarbopepD_reg_2"/>
    <property type="match status" value="1"/>
</dbReference>
<dbReference type="InterPro" id="IPR000531">
    <property type="entry name" value="Beta-barrel_TonB"/>
</dbReference>
<accession>A0A7J4XWX0</accession>
<keyword evidence="9" id="KW-0998">Cell outer membrane</keyword>
<evidence type="ECO:0000256" key="5">
    <source>
        <dbReference type="ARBA" id="ARBA00022729"/>
    </source>
</evidence>
<evidence type="ECO:0000256" key="11">
    <source>
        <dbReference type="SAM" id="SignalP"/>
    </source>
</evidence>
<evidence type="ECO:0000256" key="6">
    <source>
        <dbReference type="ARBA" id="ARBA00023077"/>
    </source>
</evidence>
<keyword evidence="2" id="KW-0813">Transport</keyword>
<dbReference type="AlphaFoldDB" id="A0A7J4XWX0"/>
<evidence type="ECO:0000256" key="10">
    <source>
        <dbReference type="RuleBase" id="RU003357"/>
    </source>
</evidence>
<feature type="domain" description="TonB-dependent receptor-like beta-barrel" evidence="12">
    <location>
        <begin position="386"/>
        <end position="863"/>
    </location>
</feature>
<dbReference type="GO" id="GO:0044718">
    <property type="term" value="P:siderophore transmembrane transport"/>
    <property type="evidence" value="ECO:0007669"/>
    <property type="project" value="TreeGrafter"/>
</dbReference>
<protein>
    <submittedName>
        <fullName evidence="14">TonB-dependent receptor</fullName>
    </submittedName>
</protein>
<dbReference type="Gene3D" id="3.55.50.30">
    <property type="match status" value="1"/>
</dbReference>
<keyword evidence="7 10" id="KW-0472">Membrane</keyword>
<proteinExistence type="inferred from homology"/>
<name>A0A7J4XWX0_BACOV</name>
<feature type="domain" description="TonB-dependent receptor plug" evidence="13">
    <location>
        <begin position="207"/>
        <end position="319"/>
    </location>
</feature>
<gene>
    <name evidence="14" type="ORF">F3B90_12905</name>
</gene>
<dbReference type="InterPro" id="IPR012910">
    <property type="entry name" value="Plug_dom"/>
</dbReference>
<evidence type="ECO:0000256" key="9">
    <source>
        <dbReference type="ARBA" id="ARBA00023237"/>
    </source>
</evidence>
<evidence type="ECO:0000256" key="3">
    <source>
        <dbReference type="ARBA" id="ARBA00022452"/>
    </source>
</evidence>
<dbReference type="SUPFAM" id="SSF49464">
    <property type="entry name" value="Carboxypeptidase regulatory domain-like"/>
    <property type="match status" value="1"/>
</dbReference>
<keyword evidence="4" id="KW-0812">Transmembrane</keyword>
<dbReference type="Gene3D" id="2.170.130.10">
    <property type="entry name" value="TonB-dependent receptor, plug domain"/>
    <property type="match status" value="1"/>
</dbReference>
<feature type="signal peptide" evidence="11">
    <location>
        <begin position="1"/>
        <end position="24"/>
    </location>
</feature>
<evidence type="ECO:0000256" key="2">
    <source>
        <dbReference type="ARBA" id="ARBA00022448"/>
    </source>
</evidence>
<evidence type="ECO:0000313" key="14">
    <source>
        <dbReference type="EMBL" id="KAA4626230.1"/>
    </source>
</evidence>
<dbReference type="Pfam" id="PF00593">
    <property type="entry name" value="TonB_dep_Rec_b-barrel"/>
    <property type="match status" value="1"/>
</dbReference>
<dbReference type="PANTHER" id="PTHR30069">
    <property type="entry name" value="TONB-DEPENDENT OUTER MEMBRANE RECEPTOR"/>
    <property type="match status" value="1"/>
</dbReference>
<dbReference type="InterPro" id="IPR036942">
    <property type="entry name" value="Beta-barrel_TonB_sf"/>
</dbReference>
<dbReference type="Gene3D" id="2.40.170.20">
    <property type="entry name" value="TonB-dependent receptor, beta-barrel domain"/>
    <property type="match status" value="1"/>
</dbReference>
<comment type="subcellular location">
    <subcellularLocation>
        <location evidence="1">Cell outer membrane</location>
        <topology evidence="1">Multi-pass membrane protein</topology>
    </subcellularLocation>
</comment>
<evidence type="ECO:0000256" key="8">
    <source>
        <dbReference type="ARBA" id="ARBA00023170"/>
    </source>
</evidence>
<keyword evidence="8 14" id="KW-0675">Receptor</keyword>
<dbReference type="Proteomes" id="UP000424805">
    <property type="component" value="Unassembled WGS sequence"/>
</dbReference>
<dbReference type="InterPro" id="IPR008969">
    <property type="entry name" value="CarboxyPept-like_regulatory"/>
</dbReference>
<evidence type="ECO:0000256" key="7">
    <source>
        <dbReference type="ARBA" id="ARBA00023136"/>
    </source>
</evidence>
<dbReference type="InterPro" id="IPR037066">
    <property type="entry name" value="Plug_dom_sf"/>
</dbReference>
<reference evidence="14 15" key="1">
    <citation type="journal article" date="2019" name="Nat. Med.">
        <title>A library of human gut bacterial isolates paired with longitudinal multiomics data enables mechanistic microbiome research.</title>
        <authorList>
            <person name="Poyet M."/>
            <person name="Groussin M."/>
            <person name="Gibbons S.M."/>
            <person name="Avila-Pacheco J."/>
            <person name="Jiang X."/>
            <person name="Kearney S.M."/>
            <person name="Perrotta A.R."/>
            <person name="Berdy B."/>
            <person name="Zhao S."/>
            <person name="Lieberman T.D."/>
            <person name="Swanson P.K."/>
            <person name="Smith M."/>
            <person name="Roesemann S."/>
            <person name="Alexander J.E."/>
            <person name="Rich S.A."/>
            <person name="Livny J."/>
            <person name="Vlamakis H."/>
            <person name="Clish C."/>
            <person name="Bullock K."/>
            <person name="Deik A."/>
            <person name="Scott J."/>
            <person name="Pierce K.A."/>
            <person name="Xavier R.J."/>
            <person name="Alm E.J."/>
        </authorList>
    </citation>
    <scope>NUCLEOTIDE SEQUENCE [LARGE SCALE GENOMIC DNA]</scope>
    <source>
        <strain evidence="14 15">BIOML-A15</strain>
    </source>
</reference>
<dbReference type="Pfam" id="PF07715">
    <property type="entry name" value="Plug"/>
    <property type="match status" value="1"/>
</dbReference>
<comment type="similarity">
    <text evidence="10">Belongs to the TonB-dependent receptor family.</text>
</comment>
<evidence type="ECO:0000259" key="12">
    <source>
        <dbReference type="Pfam" id="PF00593"/>
    </source>
</evidence>
<evidence type="ECO:0000313" key="15">
    <source>
        <dbReference type="Proteomes" id="UP000424805"/>
    </source>
</evidence>
<dbReference type="GO" id="GO:0015344">
    <property type="term" value="F:siderophore uptake transmembrane transporter activity"/>
    <property type="evidence" value="ECO:0007669"/>
    <property type="project" value="TreeGrafter"/>
</dbReference>
<feature type="chain" id="PRO_5029746559" evidence="11">
    <location>
        <begin position="25"/>
        <end position="999"/>
    </location>
</feature>
<sequence length="999" mass="111914">MKKYLLIRMMQTVAIILFAANVSAQNQNVVISVRNIPVRTALTQIRQAANVHFVYEEKNINSQQTVTLNYPQGTSLSTLLNNLCKQIGLTYEINESVILLYPAQKQTTTHDIHILLLERGNKQPLPMATCVLNPLGAYAATDMEGKAVLKNVPTGKYILNISYVGFETVQREINVEQNLDLTIRMSPTSLALKEVVVVAKQNAAGESTSSIIGRQAIDHLQAMSLDDVMQLIPGHLMKNTDLTSRSNVQLRTLVNNNTNAFGSSIIMDGVPMSNNGTLSQGGFSSTAFVGTDLRQISADDIESVEIIRGIPSAEYGDLTSGLVVVHSKIGQTPWQIKGKINPGTMNYSLGKGLRLNKDAGILNFNLDYAQAWGDPRQKTKSFDRYTFSLGYSKDFSRIWHTDTKVRYMMGKDWNGKDPDAIDDGTFQKNRNQLFSLSHNGKLSINKPFSRTVNYTLGVSYTQTEMEKSAIVTNSTGLLPILTATETGYYNVPFEQTSYQASGGSISRPGNVYAKISNTFFVKSKKTYQNFKMGVEYHYDWNNARGYYNDNDRYPLQPNSNGRPRPFSDIPSIHQMAAYIEDNFRWDISENRFLKIQLGGRFTTLQPWADEATFSFSPRVNASFSVNKWLNIRGGFGLNSKTPGLDYLYPDKKYIDRVAANYMPQDDKAGQILMYHTQVYNVQRTKGLKNATNRKWEVGLDIKLSEKHKLSIIGYHDKTANGFGSATEYFTYTANYYSEKAATEGGEPGLIITPGQATQINWSYPTRQDILFSTTGKIGNTNVSINKGIEMDFDLGEIPAIHTSFYLTGAYQETKTYSKDMNSSNPVDLPTEYSSSGTIPFKIVYPSGLTYNAYRRFMNNLRIVTNIPALRMVASFSAQAIWYNYSKSNNPPMDPIGWIDTDLSYHEITADMLADENYKIKGVSLKSQRKNPKDNVPTKTPITWLLSGRLTKELGNVGGISFYANNILFYEPFLKSSTSNTLVQRNTGNFSFGVELFFNL</sequence>
<keyword evidence="5 11" id="KW-0732">Signal</keyword>
<dbReference type="EMBL" id="VWFP01000012">
    <property type="protein sequence ID" value="KAA4626230.1"/>
    <property type="molecule type" value="Genomic_DNA"/>
</dbReference>
<keyword evidence="3" id="KW-1134">Transmembrane beta strand</keyword>
<organism evidence="14 15">
    <name type="scientific">Bacteroides ovatus</name>
    <dbReference type="NCBI Taxonomy" id="28116"/>
    <lineage>
        <taxon>Bacteria</taxon>
        <taxon>Pseudomonadati</taxon>
        <taxon>Bacteroidota</taxon>
        <taxon>Bacteroidia</taxon>
        <taxon>Bacteroidales</taxon>
        <taxon>Bacteroidaceae</taxon>
        <taxon>Bacteroides</taxon>
    </lineage>
</organism>
<comment type="caution">
    <text evidence="14">The sequence shown here is derived from an EMBL/GenBank/DDBJ whole genome shotgun (WGS) entry which is preliminary data.</text>
</comment>
<keyword evidence="6 10" id="KW-0798">TonB box</keyword>
<evidence type="ECO:0000256" key="1">
    <source>
        <dbReference type="ARBA" id="ARBA00004571"/>
    </source>
</evidence>
<dbReference type="GO" id="GO:0009279">
    <property type="term" value="C:cell outer membrane"/>
    <property type="evidence" value="ECO:0007669"/>
    <property type="project" value="UniProtKB-SubCell"/>
</dbReference>
<evidence type="ECO:0000259" key="13">
    <source>
        <dbReference type="Pfam" id="PF07715"/>
    </source>
</evidence>